<accession>A0A6M9PT61</accession>
<dbReference type="InterPro" id="IPR003593">
    <property type="entry name" value="AAA+_ATPase"/>
</dbReference>
<keyword evidence="5 14" id="KW-0812">Transmembrane</keyword>
<evidence type="ECO:0000256" key="12">
    <source>
        <dbReference type="ARBA" id="ARBA00061173"/>
    </source>
</evidence>
<dbReference type="GO" id="GO:0005886">
    <property type="term" value="C:plasma membrane"/>
    <property type="evidence" value="ECO:0007669"/>
    <property type="project" value="UniProtKB-SubCell"/>
</dbReference>
<keyword evidence="6" id="KW-0204">Cytolysis</keyword>
<dbReference type="PROSITE" id="PS00211">
    <property type="entry name" value="ABC_TRANSPORTER_1"/>
    <property type="match status" value="1"/>
</dbReference>
<reference evidence="17 18" key="1">
    <citation type="submission" date="2018-04" db="EMBL/GenBank/DDBJ databases">
        <title>Polynucleobacter sp. UH21B genome.</title>
        <authorList>
            <person name="Hahn M.W."/>
        </authorList>
    </citation>
    <scope>NUCLEOTIDE SEQUENCE [LARGE SCALE GENOMIC DNA]</scope>
    <source>
        <strain evidence="17 18">MWH-UH21B</strain>
    </source>
</reference>
<evidence type="ECO:0000256" key="9">
    <source>
        <dbReference type="ARBA" id="ARBA00022989"/>
    </source>
</evidence>
<dbReference type="Pfam" id="PF00664">
    <property type="entry name" value="ABC_membrane"/>
    <property type="match status" value="1"/>
</dbReference>
<dbReference type="PROSITE" id="PS50929">
    <property type="entry name" value="ABC_TM1F"/>
    <property type="match status" value="1"/>
</dbReference>
<evidence type="ECO:0000259" key="16">
    <source>
        <dbReference type="PROSITE" id="PS50929"/>
    </source>
</evidence>
<dbReference type="GO" id="GO:0016887">
    <property type="term" value="F:ATP hydrolysis activity"/>
    <property type="evidence" value="ECO:0007669"/>
    <property type="project" value="InterPro"/>
</dbReference>
<dbReference type="EMBL" id="CP028942">
    <property type="protein sequence ID" value="QKM65634.1"/>
    <property type="molecule type" value="Genomic_DNA"/>
</dbReference>
<dbReference type="Gene3D" id="3.40.50.300">
    <property type="entry name" value="P-loop containing nucleotide triphosphate hydrolases"/>
    <property type="match status" value="1"/>
</dbReference>
<dbReference type="PANTHER" id="PTHR24221:SF654">
    <property type="entry name" value="ATP-BINDING CASSETTE SUB-FAMILY B MEMBER 6"/>
    <property type="match status" value="1"/>
</dbReference>
<keyword evidence="6" id="KW-0354">Hemolysis</keyword>
<dbReference type="Gene3D" id="1.20.1560.10">
    <property type="entry name" value="ABC transporter type 1, transmembrane domain"/>
    <property type="match status" value="1"/>
</dbReference>
<gene>
    <name evidence="17" type="ORF">DCO17_01650</name>
</gene>
<dbReference type="InterPro" id="IPR027417">
    <property type="entry name" value="P-loop_NTPase"/>
</dbReference>
<feature type="transmembrane region" description="Helical" evidence="14">
    <location>
        <begin position="121"/>
        <end position="146"/>
    </location>
</feature>
<dbReference type="AlphaFoldDB" id="A0A6M9PT61"/>
<organism evidence="17 18">
    <name type="scientific">Polynucleobacter tropicus</name>
    <dbReference type="NCBI Taxonomy" id="1743174"/>
    <lineage>
        <taxon>Bacteria</taxon>
        <taxon>Pseudomonadati</taxon>
        <taxon>Pseudomonadota</taxon>
        <taxon>Betaproteobacteria</taxon>
        <taxon>Burkholderiales</taxon>
        <taxon>Burkholderiaceae</taxon>
        <taxon>Polynucleobacter</taxon>
    </lineage>
</organism>
<dbReference type="Pfam" id="PF00005">
    <property type="entry name" value="ABC_tran"/>
    <property type="match status" value="1"/>
</dbReference>
<evidence type="ECO:0000259" key="15">
    <source>
        <dbReference type="PROSITE" id="PS50893"/>
    </source>
</evidence>
<keyword evidence="2" id="KW-0813">Transport</keyword>
<dbReference type="InterPro" id="IPR003439">
    <property type="entry name" value="ABC_transporter-like_ATP-bd"/>
</dbReference>
<keyword evidence="3" id="KW-1003">Cell membrane</keyword>
<evidence type="ECO:0000313" key="17">
    <source>
        <dbReference type="EMBL" id="QKM65634.1"/>
    </source>
</evidence>
<evidence type="ECO:0000256" key="7">
    <source>
        <dbReference type="ARBA" id="ARBA00022741"/>
    </source>
</evidence>
<evidence type="ECO:0000256" key="13">
    <source>
        <dbReference type="ARBA" id="ARBA00072252"/>
    </source>
</evidence>
<keyword evidence="9 14" id="KW-1133">Transmembrane helix</keyword>
<evidence type="ECO:0000256" key="4">
    <source>
        <dbReference type="ARBA" id="ARBA00022519"/>
    </source>
</evidence>
<dbReference type="FunFam" id="3.40.50.300:FF:000299">
    <property type="entry name" value="ABC transporter ATP-binding protein/permease"/>
    <property type="match status" value="1"/>
</dbReference>
<evidence type="ECO:0000256" key="2">
    <source>
        <dbReference type="ARBA" id="ARBA00022448"/>
    </source>
</evidence>
<evidence type="ECO:0000313" key="18">
    <source>
        <dbReference type="Proteomes" id="UP000503312"/>
    </source>
</evidence>
<evidence type="ECO:0000256" key="10">
    <source>
        <dbReference type="ARBA" id="ARBA00023136"/>
    </source>
</evidence>
<evidence type="ECO:0000256" key="11">
    <source>
        <dbReference type="ARBA" id="ARBA00055355"/>
    </source>
</evidence>
<comment type="subcellular location">
    <subcellularLocation>
        <location evidence="1">Cell membrane</location>
        <topology evidence="1">Multi-pass membrane protein</topology>
    </subcellularLocation>
</comment>
<evidence type="ECO:0000256" key="8">
    <source>
        <dbReference type="ARBA" id="ARBA00022840"/>
    </source>
</evidence>
<feature type="transmembrane region" description="Helical" evidence="14">
    <location>
        <begin position="152"/>
        <end position="172"/>
    </location>
</feature>
<dbReference type="InterPro" id="IPR036640">
    <property type="entry name" value="ABC1_TM_sf"/>
</dbReference>
<dbReference type="Proteomes" id="UP000503312">
    <property type="component" value="Chromosome"/>
</dbReference>
<dbReference type="InterPro" id="IPR017871">
    <property type="entry name" value="ABC_transporter-like_CS"/>
</dbReference>
<keyword evidence="18" id="KW-1185">Reference proteome</keyword>
<dbReference type="SMART" id="SM00382">
    <property type="entry name" value="AAA"/>
    <property type="match status" value="1"/>
</dbReference>
<feature type="domain" description="ABC transmembrane type-1" evidence="16">
    <location>
        <begin position="1"/>
        <end position="297"/>
    </location>
</feature>
<evidence type="ECO:0000256" key="3">
    <source>
        <dbReference type="ARBA" id="ARBA00022475"/>
    </source>
</evidence>
<evidence type="ECO:0000256" key="6">
    <source>
        <dbReference type="ARBA" id="ARBA00022735"/>
    </source>
</evidence>
<keyword evidence="4" id="KW-0997">Cell inner membrane</keyword>
<evidence type="ECO:0000256" key="5">
    <source>
        <dbReference type="ARBA" id="ARBA00022692"/>
    </source>
</evidence>
<dbReference type="GO" id="GO:0031640">
    <property type="term" value="P:killing of cells of another organism"/>
    <property type="evidence" value="ECO:0007669"/>
    <property type="project" value="UniProtKB-KW"/>
</dbReference>
<dbReference type="GO" id="GO:0005524">
    <property type="term" value="F:ATP binding"/>
    <property type="evidence" value="ECO:0007669"/>
    <property type="project" value="UniProtKB-KW"/>
</dbReference>
<keyword evidence="7" id="KW-0547">Nucleotide-binding</keyword>
<dbReference type="SUPFAM" id="SSF90123">
    <property type="entry name" value="ABC transporter transmembrane region"/>
    <property type="match status" value="1"/>
</dbReference>
<proteinExistence type="inferred from homology"/>
<dbReference type="PANTHER" id="PTHR24221">
    <property type="entry name" value="ATP-BINDING CASSETTE SUB-FAMILY B"/>
    <property type="match status" value="1"/>
</dbReference>
<sequence length="564" mass="61559">MILTSFIEILSIGSVVPFLSALTAPDTVFESPIIQPLIYLFKINTANGLLIPMAVFFCSTAILSASVRLMLLWRTANLSFSVGAELSAEIYRKSLYQPYHIHISRNSSEIINGISNKANTVIYSTVLPILNFISGAVLLTTILVVLIYLNPLITFIAFLGFGFSYVIVVRLIKNRLYVNSKIIAYESNNVIQSIQEGLGGIRDVLIDGSQEIFCKKYEAADSAVRGAQGSNHFLSISPKYIMEGIGLVLIAILALIILGFQDSAIGIIPMLGALALGSQRLLPLLQQLYSSWASLQGGLDSLGDVVALLNQSMPKSSSKPLTPISFTHEIRLSNISFGYEPSQPLVLRQINLIILKGEKVGVIGKSGCGKSTFLDVLMGLLQPSEGKLKVDGEEIRQLNARNWQENIAHVPQSIYLSDASIMENIAFGVPIEEIDIADVIKAAKGAKIDGWISRLPNQYLSGVGERGLRLSGGQRQRIGLARALYKKSSLIILDEATSSLDTATEESIMETVHCLDSNITIIMVAHRLSTLKDCTKIIKIENGKIKSEGSYSELINIEPIKNKF</sequence>
<keyword evidence="10 14" id="KW-0472">Membrane</keyword>
<dbReference type="GO" id="GO:0034040">
    <property type="term" value="F:ATPase-coupled lipid transmembrane transporter activity"/>
    <property type="evidence" value="ECO:0007669"/>
    <property type="project" value="TreeGrafter"/>
</dbReference>
<comment type="function">
    <text evidence="11">Involved in the export of calmodulin-sensitive adenylate cyclase-hemolysin (cyclolysin).</text>
</comment>
<feature type="domain" description="ABC transporter" evidence="15">
    <location>
        <begin position="330"/>
        <end position="564"/>
    </location>
</feature>
<protein>
    <recommendedName>
        <fullName evidence="13">Cyclolysin secretion/processing ATP-binding protein CyaB</fullName>
    </recommendedName>
</protein>
<evidence type="ECO:0000256" key="1">
    <source>
        <dbReference type="ARBA" id="ARBA00004651"/>
    </source>
</evidence>
<comment type="similarity">
    <text evidence="12">Belongs to the ABC transporter superfamily. Cyclolysin exporter (TC 3.A.1.109.2) family.</text>
</comment>
<feature type="transmembrane region" description="Helical" evidence="14">
    <location>
        <begin position="240"/>
        <end position="258"/>
    </location>
</feature>
<evidence type="ECO:0000256" key="14">
    <source>
        <dbReference type="SAM" id="Phobius"/>
    </source>
</evidence>
<dbReference type="InterPro" id="IPR039421">
    <property type="entry name" value="Type_1_exporter"/>
</dbReference>
<dbReference type="PROSITE" id="PS50893">
    <property type="entry name" value="ABC_TRANSPORTER_2"/>
    <property type="match status" value="1"/>
</dbReference>
<dbReference type="GO" id="GO:0140359">
    <property type="term" value="F:ABC-type transporter activity"/>
    <property type="evidence" value="ECO:0007669"/>
    <property type="project" value="InterPro"/>
</dbReference>
<keyword evidence="8 17" id="KW-0067">ATP-binding</keyword>
<name>A0A6M9PT61_9BURK</name>
<dbReference type="SUPFAM" id="SSF52540">
    <property type="entry name" value="P-loop containing nucleoside triphosphate hydrolases"/>
    <property type="match status" value="1"/>
</dbReference>
<feature type="transmembrane region" description="Helical" evidence="14">
    <location>
        <begin position="49"/>
        <end position="71"/>
    </location>
</feature>
<dbReference type="InterPro" id="IPR011527">
    <property type="entry name" value="ABC1_TM_dom"/>
</dbReference>
<dbReference type="KEGG" id="ptrp:DCO17_01650"/>